<comment type="similarity">
    <text evidence="2 9">Belongs to the eIF-2B alpha/beta/delta subunits family.</text>
</comment>
<evidence type="ECO:0000256" key="2">
    <source>
        <dbReference type="ARBA" id="ARBA00007251"/>
    </source>
</evidence>
<keyword evidence="4" id="KW-0396">Initiation factor</keyword>
<evidence type="ECO:0000256" key="3">
    <source>
        <dbReference type="ARBA" id="ARBA00022490"/>
    </source>
</evidence>
<dbReference type="GO" id="GO:0003743">
    <property type="term" value="F:translation initiation factor activity"/>
    <property type="evidence" value="ECO:0007669"/>
    <property type="project" value="UniProtKB-KW"/>
</dbReference>
<evidence type="ECO:0000256" key="5">
    <source>
        <dbReference type="ARBA" id="ARBA00022917"/>
    </source>
</evidence>
<dbReference type="OMA" id="PWNTYGS"/>
<evidence type="ECO:0000313" key="10">
    <source>
        <dbReference type="EMBL" id="CCC49773.1"/>
    </source>
</evidence>
<dbReference type="GO" id="GO:0005829">
    <property type="term" value="C:cytosol"/>
    <property type="evidence" value="ECO:0007669"/>
    <property type="project" value="UniProtKB-SubCell"/>
</dbReference>
<dbReference type="InterPro" id="IPR051855">
    <property type="entry name" value="eIF2B_beta_subunit"/>
</dbReference>
<dbReference type="InterPro" id="IPR042529">
    <property type="entry name" value="IF_2B-like_C"/>
</dbReference>
<name>G0U118_TRYVY</name>
<comment type="subcellular location">
    <subcellularLocation>
        <location evidence="1">Cytoplasm</location>
        <location evidence="1">Cytosol</location>
    </subcellularLocation>
</comment>
<organism evidence="10">
    <name type="scientific">Trypanosoma vivax (strain Y486)</name>
    <dbReference type="NCBI Taxonomy" id="1055687"/>
    <lineage>
        <taxon>Eukaryota</taxon>
        <taxon>Discoba</taxon>
        <taxon>Euglenozoa</taxon>
        <taxon>Kinetoplastea</taxon>
        <taxon>Metakinetoplastina</taxon>
        <taxon>Trypanosomatida</taxon>
        <taxon>Trypanosomatidae</taxon>
        <taxon>Trypanosoma</taxon>
        <taxon>Duttonella</taxon>
    </lineage>
</organism>
<keyword evidence="5" id="KW-0648">Protein biosynthesis</keyword>
<dbReference type="GO" id="GO:0005085">
    <property type="term" value="F:guanyl-nucleotide exchange factor activity"/>
    <property type="evidence" value="ECO:0007669"/>
    <property type="project" value="TreeGrafter"/>
</dbReference>
<accession>G0U118</accession>
<dbReference type="EMBL" id="HE573024">
    <property type="protein sequence ID" value="CCC49773.1"/>
    <property type="molecule type" value="Genomic_DNA"/>
</dbReference>
<sequence length="458" mass="50249">MQVRGTRLQEELSPLMEAITDLIETFVSNIRRGKLGPRDGKSLSMTAASETVQLMHDVISLFRGFKVRPCNASSTEEGVHVMSCRQVHRLLSLTSFAGDALLRAQFGTLMLTNVTRRVLSFIRRAADENKVISAFSESPKARQADCLGSRRREASGTCAPTYEENKIEVGEDEDDDVHIQDILTVGIPGGQTLRRAPSRRELEDVERDTDGQVRVDDFFNCVFQHIEQFRAEIEGMNDALCDRAAKQLNPTDTVITIGCSHTTQRYLLHALSSGTSFKVIILEGAPLLSKSSHMLAEELRASHADVQVLPDSSTFAVMGTCTKVLIGAESVLANGGLLAHIGTHPLCIAAKHFAVPVLVATTTLKMSPFYPSDAYCTSLVKISRSSAQEIPWNTYGSPGDVLPEPHGAEVETLGAVVVHSPVTEYVPPELITLYATNESEYTPSQIHRIVRENYNPED</sequence>
<evidence type="ECO:0000256" key="4">
    <source>
        <dbReference type="ARBA" id="ARBA00022540"/>
    </source>
</evidence>
<dbReference type="PANTHER" id="PTHR45859:SF1">
    <property type="entry name" value="TRANSLATION INITIATION FACTOR EIF-2B SUBUNIT BETA"/>
    <property type="match status" value="1"/>
</dbReference>
<dbReference type="VEuPathDB" id="TriTrypDB:TvY486_0803810"/>
<dbReference type="Gene3D" id="3.40.50.10470">
    <property type="entry name" value="Translation initiation factor eif-2b, domain 2"/>
    <property type="match status" value="1"/>
</dbReference>
<evidence type="ECO:0000256" key="7">
    <source>
        <dbReference type="ARBA" id="ARBA00044228"/>
    </source>
</evidence>
<gene>
    <name evidence="10" type="ORF">TVY486_0803810</name>
</gene>
<reference evidence="10" key="1">
    <citation type="journal article" date="2012" name="Proc. Natl. Acad. Sci. U.S.A.">
        <title>Antigenic diversity is generated by distinct evolutionary mechanisms in African trypanosome species.</title>
        <authorList>
            <person name="Jackson A.P."/>
            <person name="Berry A."/>
            <person name="Aslett M."/>
            <person name="Allison H.C."/>
            <person name="Burton P."/>
            <person name="Vavrova-Anderson J."/>
            <person name="Brown R."/>
            <person name="Browne H."/>
            <person name="Corton N."/>
            <person name="Hauser H."/>
            <person name="Gamble J."/>
            <person name="Gilderthorp R."/>
            <person name="Marcello L."/>
            <person name="McQuillan J."/>
            <person name="Otto T.D."/>
            <person name="Quail M.A."/>
            <person name="Sanders M.J."/>
            <person name="van Tonder A."/>
            <person name="Ginger M.L."/>
            <person name="Field M.C."/>
            <person name="Barry J.D."/>
            <person name="Hertz-Fowler C."/>
            <person name="Berriman M."/>
        </authorList>
    </citation>
    <scope>NUCLEOTIDE SEQUENCE</scope>
    <source>
        <strain evidence="10">Y486</strain>
    </source>
</reference>
<proteinExistence type="inferred from homology"/>
<dbReference type="InterPro" id="IPR037171">
    <property type="entry name" value="NagB/RpiA_transferase-like"/>
</dbReference>
<evidence type="ECO:0000256" key="9">
    <source>
        <dbReference type="RuleBase" id="RU003814"/>
    </source>
</evidence>
<evidence type="ECO:0000256" key="6">
    <source>
        <dbReference type="ARBA" id="ARBA00044122"/>
    </source>
</evidence>
<evidence type="ECO:0000256" key="8">
    <source>
        <dbReference type="ARBA" id="ARBA00046432"/>
    </source>
</evidence>
<comment type="subunit">
    <text evidence="8">Component of the translation initiation factor 2B (eIF2B) complex which is a heterodecamer of two sets of five different subunits: alpha, beta, gamma, delta and epsilon. Subunits alpha, beta and delta comprise a regulatory subcomplex and subunits epsilon and gamma comprise a catalytic subcomplex. Within the complex, the hexameric regulatory complex resides at the center, with the two heterodimeric catalytic subcomplexes bound on opposite sides.</text>
</comment>
<evidence type="ECO:0000256" key="1">
    <source>
        <dbReference type="ARBA" id="ARBA00004514"/>
    </source>
</evidence>
<dbReference type="GO" id="GO:0005851">
    <property type="term" value="C:eukaryotic translation initiation factor 2B complex"/>
    <property type="evidence" value="ECO:0007669"/>
    <property type="project" value="TreeGrafter"/>
</dbReference>
<dbReference type="SUPFAM" id="SSF100950">
    <property type="entry name" value="NagB/RpiA/CoA transferase-like"/>
    <property type="match status" value="1"/>
</dbReference>
<dbReference type="PANTHER" id="PTHR45859">
    <property type="entry name" value="TRANSLATION INITIATION FACTOR EIF-2B SUBUNIT BETA"/>
    <property type="match status" value="1"/>
</dbReference>
<keyword evidence="3" id="KW-0963">Cytoplasm</keyword>
<dbReference type="AlphaFoldDB" id="G0U118"/>
<dbReference type="InterPro" id="IPR000649">
    <property type="entry name" value="IF-2B-related"/>
</dbReference>
<protein>
    <recommendedName>
        <fullName evidence="6">Translation initiation factor eIF2B subunit beta</fullName>
    </recommendedName>
    <alternativeName>
        <fullName evidence="7">eIF2B GDP-GTP exchange factor subunit beta</fullName>
    </alternativeName>
</protein>
<dbReference type="Pfam" id="PF01008">
    <property type="entry name" value="IF-2B"/>
    <property type="match status" value="1"/>
</dbReference>